<evidence type="ECO:0000256" key="1">
    <source>
        <dbReference type="ARBA" id="ARBA00010337"/>
    </source>
</evidence>
<evidence type="ECO:0000256" key="4">
    <source>
        <dbReference type="ARBA" id="ARBA00023212"/>
    </source>
</evidence>
<dbReference type="Gene3D" id="1.20.120.1900">
    <property type="entry name" value="Gamma-tubulin complex, C-terminal domain"/>
    <property type="match status" value="1"/>
</dbReference>
<protein>
    <recommendedName>
        <fullName evidence="5">Gamma-tubulin complex component</fullName>
    </recommendedName>
</protein>
<dbReference type="AlphaFoldDB" id="A0A177ARR0"/>
<evidence type="ECO:0000256" key="5">
    <source>
        <dbReference type="RuleBase" id="RU363050"/>
    </source>
</evidence>
<dbReference type="GO" id="GO:0051011">
    <property type="term" value="F:microtubule minus-end binding"/>
    <property type="evidence" value="ECO:0007669"/>
    <property type="project" value="TreeGrafter"/>
</dbReference>
<comment type="similarity">
    <text evidence="1 5">Belongs to the TUBGCP family.</text>
</comment>
<keyword evidence="2 5" id="KW-0963">Cytoplasm</keyword>
<dbReference type="GO" id="GO:0005874">
    <property type="term" value="C:microtubule"/>
    <property type="evidence" value="ECO:0007669"/>
    <property type="project" value="UniProtKB-KW"/>
</dbReference>
<evidence type="ECO:0000256" key="2">
    <source>
        <dbReference type="ARBA" id="ARBA00022490"/>
    </source>
</evidence>
<comment type="caution">
    <text evidence="9">The sequence shown here is derived from an EMBL/GenBank/DDBJ whole genome shotgun (WGS) entry which is preliminary data.</text>
</comment>
<proteinExistence type="inferred from homology"/>
<accession>A0A177ARR0</accession>
<dbReference type="GO" id="GO:0043015">
    <property type="term" value="F:gamma-tubulin binding"/>
    <property type="evidence" value="ECO:0007669"/>
    <property type="project" value="InterPro"/>
</dbReference>
<dbReference type="GO" id="GO:0000922">
    <property type="term" value="C:spindle pole"/>
    <property type="evidence" value="ECO:0007669"/>
    <property type="project" value="InterPro"/>
</dbReference>
<feature type="coiled-coil region" evidence="6">
    <location>
        <begin position="494"/>
        <end position="540"/>
    </location>
</feature>
<dbReference type="GO" id="GO:0007020">
    <property type="term" value="P:microtubule nucleation"/>
    <property type="evidence" value="ECO:0007669"/>
    <property type="project" value="InterPro"/>
</dbReference>
<sequence>MKSNFLIYLSILDDELYSKIGIKNVLNVYFDALAQSRCRDEIDNTCVNEMYNDLINVMDKYCDCKNQDSDSILILLLLLCRPKFMDNKILSNWKKRLGKPTNRKPYLTLETGYFTDIKCETKKESRRNYLHFKLKEKPTFNIKKNLFHFLEKLYIEPKKLKLHIKQKNSISRHFIFFCELDVRKRQLLIKFFDQNEQNYSKINSPVLDDDSIFRAMIYSYFGNPMTPFSIQKQNDWKINNELNFNGCSKSFSKKFCQDFLSDCKKYKILSNFVKENEMLKNETNQHLFKSNVSIFLKTYTNDKISEFVDSKNEKFINLSKLNLMKFQFKLYKNSEELNFMVNLVQKIKKLPDDEIVLLLYNVLNKVEFSKYYSIVLNIFIATISPCIDVLSPWIFYGKCNIQSVNKENMWNITYPLELLNKISFFDKHFIKKIYSCGKCVLLLKFMGFENVTFSDKFDLKRLFPRNACNFNFKDIEKFRNYFISTIKTVRCAFIRKSQIKVENLQKEKMLWNENWKKHEMERVENEIERVVNLKKERREKLILLNERKLEILTKRKDYENLLKIEKNDSTLYTNEFFLLESKLTRKYIEIEKKSIIDMYNKLFNEIESKENFFKDKTIKIKKELNLNSDMKIAIDNKKYDGNVNIESNQVLDLNVTFNSNPSKNGIVENSKFTFKQQDKSINQLDYTIENDNDLKVSISTAMQEVEQSSLVKEDMDEKKISDNEISDINVDVNIFKKLEHLNKNFNLDNDSFHLKSVEEIINIYLKEIIENQIFLINYCIYCHFIHELELLTLLKTFKRYVLLTDAFFDKSICDRMEIGYNYFKKYSHISDEMQTFLVYDSSTDDHFPDNVSFVLKLITNFSRNEDEHSIENNNVKFNYVWLNLCNYLKIDFKIDWPLNIIFNNDCIAIYINIFKKMLFLKKIYYDLKKTWKYIGSFKMTSLPNVNSIKMISISNFHMLSTVKSIIFHFNIIIYQSFKDVSNLFLNKQFGIDQMICDHYAFINNLEKRSKFMKIGMLDMHNVRLSY</sequence>
<evidence type="ECO:0000259" key="8">
    <source>
        <dbReference type="Pfam" id="PF17681"/>
    </source>
</evidence>
<evidence type="ECO:0000313" key="9">
    <source>
        <dbReference type="EMBL" id="OAF64707.1"/>
    </source>
</evidence>
<feature type="domain" description="Gamma tubulin complex component protein N-terminal" evidence="8">
    <location>
        <begin position="214"/>
        <end position="447"/>
    </location>
</feature>
<evidence type="ECO:0000259" key="7">
    <source>
        <dbReference type="Pfam" id="PF04130"/>
    </source>
</evidence>
<dbReference type="Pfam" id="PF04130">
    <property type="entry name" value="GCP_C_terminal"/>
    <property type="match status" value="1"/>
</dbReference>
<dbReference type="PANTHER" id="PTHR19302">
    <property type="entry name" value="GAMMA TUBULIN COMPLEX PROTEIN"/>
    <property type="match status" value="1"/>
</dbReference>
<evidence type="ECO:0000313" key="10">
    <source>
        <dbReference type="Proteomes" id="UP000078046"/>
    </source>
</evidence>
<dbReference type="InterPro" id="IPR040457">
    <property type="entry name" value="GCP_C"/>
</dbReference>
<dbReference type="GO" id="GO:0000930">
    <property type="term" value="C:gamma-tubulin complex"/>
    <property type="evidence" value="ECO:0007669"/>
    <property type="project" value="TreeGrafter"/>
</dbReference>
<dbReference type="InterPro" id="IPR041470">
    <property type="entry name" value="GCP_N"/>
</dbReference>
<organism evidence="9 10">
    <name type="scientific">Intoshia linei</name>
    <dbReference type="NCBI Taxonomy" id="1819745"/>
    <lineage>
        <taxon>Eukaryota</taxon>
        <taxon>Metazoa</taxon>
        <taxon>Spiralia</taxon>
        <taxon>Lophotrochozoa</taxon>
        <taxon>Mesozoa</taxon>
        <taxon>Orthonectida</taxon>
        <taxon>Rhopaluridae</taxon>
        <taxon>Intoshia</taxon>
    </lineage>
</organism>
<dbReference type="GO" id="GO:0000278">
    <property type="term" value="P:mitotic cell cycle"/>
    <property type="evidence" value="ECO:0007669"/>
    <property type="project" value="TreeGrafter"/>
</dbReference>
<keyword evidence="3 5" id="KW-0493">Microtubule</keyword>
<comment type="subcellular location">
    <subcellularLocation>
        <location evidence="5">Cytoplasm</location>
        <location evidence="5">Cytoskeleton</location>
        <location evidence="5">Microtubule organizing center</location>
    </subcellularLocation>
</comment>
<dbReference type="Proteomes" id="UP000078046">
    <property type="component" value="Unassembled WGS sequence"/>
</dbReference>
<gene>
    <name evidence="9" type="ORF">A3Q56_07587</name>
</gene>
<reference evidence="9 10" key="1">
    <citation type="submission" date="2016-04" db="EMBL/GenBank/DDBJ databases">
        <title>The genome of Intoshia linei affirms orthonectids as highly simplified spiralians.</title>
        <authorList>
            <person name="Mikhailov K.V."/>
            <person name="Slusarev G.S."/>
            <person name="Nikitin M.A."/>
            <person name="Logacheva M.D."/>
            <person name="Penin A."/>
            <person name="Aleoshin V."/>
            <person name="Panchin Y.V."/>
        </authorList>
    </citation>
    <scope>NUCLEOTIDE SEQUENCE [LARGE SCALE GENOMIC DNA]</scope>
    <source>
        <strain evidence="9">Intl2013</strain>
        <tissue evidence="9">Whole animal</tissue>
    </source>
</reference>
<feature type="domain" description="Gamma tubulin complex component C-terminal" evidence="7">
    <location>
        <begin position="790"/>
        <end position="1007"/>
    </location>
</feature>
<evidence type="ECO:0000256" key="6">
    <source>
        <dbReference type="SAM" id="Coils"/>
    </source>
</evidence>
<dbReference type="OrthoDB" id="775571at2759"/>
<dbReference type="Pfam" id="PF17681">
    <property type="entry name" value="GCP_N_terminal"/>
    <property type="match status" value="1"/>
</dbReference>
<dbReference type="InterPro" id="IPR042241">
    <property type="entry name" value="GCP_C_sf"/>
</dbReference>
<name>A0A177ARR0_9BILA</name>
<keyword evidence="6" id="KW-0175">Coiled coil</keyword>
<dbReference type="InterPro" id="IPR007259">
    <property type="entry name" value="GCP"/>
</dbReference>
<keyword evidence="10" id="KW-1185">Reference proteome</keyword>
<evidence type="ECO:0000256" key="3">
    <source>
        <dbReference type="ARBA" id="ARBA00022701"/>
    </source>
</evidence>
<dbReference type="EMBL" id="LWCA01001661">
    <property type="protein sequence ID" value="OAF64707.1"/>
    <property type="molecule type" value="Genomic_DNA"/>
</dbReference>
<dbReference type="GO" id="GO:0051225">
    <property type="term" value="P:spindle assembly"/>
    <property type="evidence" value="ECO:0007669"/>
    <property type="project" value="TreeGrafter"/>
</dbReference>
<keyword evidence="4 5" id="KW-0206">Cytoskeleton</keyword>
<dbReference type="GO" id="GO:0051321">
    <property type="term" value="P:meiotic cell cycle"/>
    <property type="evidence" value="ECO:0007669"/>
    <property type="project" value="TreeGrafter"/>
</dbReference>
<dbReference type="GO" id="GO:0031122">
    <property type="term" value="P:cytoplasmic microtubule organization"/>
    <property type="evidence" value="ECO:0007669"/>
    <property type="project" value="TreeGrafter"/>
</dbReference>